<comment type="caution">
    <text evidence="1">The sequence shown here is derived from an EMBL/GenBank/DDBJ whole genome shotgun (WGS) entry which is preliminary data.</text>
</comment>
<dbReference type="AlphaFoldDB" id="A0A9D4U6A0"/>
<dbReference type="SUPFAM" id="SSF54529">
    <property type="entry name" value="Mitochondrial glycoprotein MAM33-like"/>
    <property type="match status" value="1"/>
</dbReference>
<organism evidence="1 2">
    <name type="scientific">Adiantum capillus-veneris</name>
    <name type="common">Maidenhair fern</name>
    <dbReference type="NCBI Taxonomy" id="13818"/>
    <lineage>
        <taxon>Eukaryota</taxon>
        <taxon>Viridiplantae</taxon>
        <taxon>Streptophyta</taxon>
        <taxon>Embryophyta</taxon>
        <taxon>Tracheophyta</taxon>
        <taxon>Polypodiopsida</taxon>
        <taxon>Polypodiidae</taxon>
        <taxon>Polypodiales</taxon>
        <taxon>Pteridineae</taxon>
        <taxon>Pteridaceae</taxon>
        <taxon>Vittarioideae</taxon>
        <taxon>Adiantum</taxon>
    </lineage>
</organism>
<dbReference type="OrthoDB" id="278212at2759"/>
<dbReference type="Gene3D" id="3.10.280.10">
    <property type="entry name" value="Mitochondrial glycoprotein"/>
    <property type="match status" value="1"/>
</dbReference>
<dbReference type="InterPro" id="IPR003428">
    <property type="entry name" value="MAM33"/>
</dbReference>
<name>A0A9D4U6A0_ADICA</name>
<keyword evidence="2" id="KW-1185">Reference proteome</keyword>
<dbReference type="GO" id="GO:0005759">
    <property type="term" value="C:mitochondrial matrix"/>
    <property type="evidence" value="ECO:0007669"/>
    <property type="project" value="InterPro"/>
</dbReference>
<dbReference type="EMBL" id="JABFUD020000023">
    <property type="protein sequence ID" value="KAI5061051.1"/>
    <property type="molecule type" value="Genomic_DNA"/>
</dbReference>
<dbReference type="InterPro" id="IPR036561">
    <property type="entry name" value="MAM33_sf"/>
</dbReference>
<sequence>MGSPDVFRIDCFHGGDFVLRWALWVAHFDGLNVPNSSLGISREAKTPPKPFTIKDKEGAQEVFLYRSYNNEDITVSCLFQVQPYPEPDEEGDEIEGAPSQVVQMTVKISKGGDDPYLEIQCLTYGEEPVIEHVVYKEVATGVKDLPYEGPLFEDLDDSVQKGFLKYLEARGIDAKLGSFILTYMYHKEQREYSRWLKNLEAFLSK</sequence>
<reference evidence="1" key="1">
    <citation type="submission" date="2021-01" db="EMBL/GenBank/DDBJ databases">
        <title>Adiantum capillus-veneris genome.</title>
        <authorList>
            <person name="Fang Y."/>
            <person name="Liao Q."/>
        </authorList>
    </citation>
    <scope>NUCLEOTIDE SEQUENCE</scope>
    <source>
        <strain evidence="1">H3</strain>
        <tissue evidence="1">Leaf</tissue>
    </source>
</reference>
<dbReference type="Proteomes" id="UP000886520">
    <property type="component" value="Chromosome 23"/>
</dbReference>
<dbReference type="Pfam" id="PF02330">
    <property type="entry name" value="MAM33"/>
    <property type="match status" value="1"/>
</dbReference>
<accession>A0A9D4U6A0</accession>
<evidence type="ECO:0000313" key="2">
    <source>
        <dbReference type="Proteomes" id="UP000886520"/>
    </source>
</evidence>
<dbReference type="PANTHER" id="PTHR10826:SF1">
    <property type="entry name" value="COMPLEMENT COMPONENT 1 Q SUBCOMPONENT-BINDING PROTEIN, MITOCHONDRIAL"/>
    <property type="match status" value="1"/>
</dbReference>
<gene>
    <name evidence="1" type="ORF">GOP47_0023556</name>
</gene>
<proteinExistence type="predicted"/>
<protein>
    <submittedName>
        <fullName evidence="1">Uncharacterized protein</fullName>
    </submittedName>
</protein>
<evidence type="ECO:0000313" key="1">
    <source>
        <dbReference type="EMBL" id="KAI5061051.1"/>
    </source>
</evidence>
<dbReference type="PANTHER" id="PTHR10826">
    <property type="entry name" value="COMPLEMENT COMPONENT 1"/>
    <property type="match status" value="1"/>
</dbReference>